<evidence type="ECO:0000256" key="3">
    <source>
        <dbReference type="ARBA" id="ARBA00023015"/>
    </source>
</evidence>
<dbReference type="GO" id="GO:0045944">
    <property type="term" value="P:positive regulation of transcription by RNA polymerase II"/>
    <property type="evidence" value="ECO:0007669"/>
    <property type="project" value="TreeGrafter"/>
</dbReference>
<keyword evidence="9" id="KW-1185">Reference proteome</keyword>
<dbReference type="GO" id="GO:0006351">
    <property type="term" value="P:DNA-templated transcription"/>
    <property type="evidence" value="ECO:0007669"/>
    <property type="project" value="InterPro"/>
</dbReference>
<evidence type="ECO:0000256" key="1">
    <source>
        <dbReference type="ARBA" id="ARBA00004123"/>
    </source>
</evidence>
<name>W6MTG7_9ASCO</name>
<dbReference type="PROSITE" id="PS50048">
    <property type="entry name" value="ZN2_CY6_FUNGAL_2"/>
    <property type="match status" value="1"/>
</dbReference>
<keyword evidence="2" id="KW-0479">Metal-binding</keyword>
<evidence type="ECO:0000313" key="8">
    <source>
        <dbReference type="EMBL" id="CDK29743.1"/>
    </source>
</evidence>
<proteinExistence type="predicted"/>
<dbReference type="AlphaFoldDB" id="W6MTG7"/>
<reference evidence="8" key="1">
    <citation type="submission" date="2013-12" db="EMBL/GenBank/DDBJ databases">
        <authorList>
            <person name="Genoscope - CEA"/>
        </authorList>
    </citation>
    <scope>NUCLEOTIDE SEQUENCE</scope>
    <source>
        <strain evidence="8">CBS 1993</strain>
    </source>
</reference>
<dbReference type="GO" id="GO:0043565">
    <property type="term" value="F:sequence-specific DNA binding"/>
    <property type="evidence" value="ECO:0007669"/>
    <property type="project" value="TreeGrafter"/>
</dbReference>
<keyword evidence="3" id="KW-0805">Transcription regulation</keyword>
<dbReference type="STRING" id="1382522.W6MTG7"/>
<evidence type="ECO:0000256" key="5">
    <source>
        <dbReference type="ARBA" id="ARBA00023163"/>
    </source>
</evidence>
<protein>
    <recommendedName>
        <fullName evidence="7">Zn(2)-C6 fungal-type domain-containing protein</fullName>
    </recommendedName>
</protein>
<organism evidence="8 9">
    <name type="scientific">Kuraishia capsulata CBS 1993</name>
    <dbReference type="NCBI Taxonomy" id="1382522"/>
    <lineage>
        <taxon>Eukaryota</taxon>
        <taxon>Fungi</taxon>
        <taxon>Dikarya</taxon>
        <taxon>Ascomycota</taxon>
        <taxon>Saccharomycotina</taxon>
        <taxon>Pichiomycetes</taxon>
        <taxon>Pichiales</taxon>
        <taxon>Pichiaceae</taxon>
        <taxon>Kuraishia</taxon>
    </lineage>
</organism>
<dbReference type="GeneID" id="34523114"/>
<dbReference type="Pfam" id="PF04082">
    <property type="entry name" value="Fungal_trans"/>
    <property type="match status" value="1"/>
</dbReference>
<dbReference type="InterPro" id="IPR001138">
    <property type="entry name" value="Zn2Cys6_DnaBD"/>
</dbReference>
<comment type="subcellular location">
    <subcellularLocation>
        <location evidence="1">Nucleus</location>
    </subcellularLocation>
</comment>
<dbReference type="RefSeq" id="XP_022461726.1">
    <property type="nucleotide sequence ID" value="XM_022601919.1"/>
</dbReference>
<dbReference type="EMBL" id="HG793131">
    <property type="protein sequence ID" value="CDK29743.1"/>
    <property type="molecule type" value="Genomic_DNA"/>
</dbReference>
<dbReference type="Proteomes" id="UP000019384">
    <property type="component" value="Unassembled WGS sequence"/>
</dbReference>
<dbReference type="PANTHER" id="PTHR47540">
    <property type="entry name" value="THIAMINE REPRESSIBLE GENES REGULATORY PROTEIN THI5"/>
    <property type="match status" value="1"/>
</dbReference>
<keyword evidence="5" id="KW-0804">Transcription</keyword>
<evidence type="ECO:0000256" key="6">
    <source>
        <dbReference type="ARBA" id="ARBA00023242"/>
    </source>
</evidence>
<dbReference type="InterPro" id="IPR036864">
    <property type="entry name" value="Zn2-C6_fun-type_DNA-bd_sf"/>
</dbReference>
<gene>
    <name evidence="8" type="ORF">KUCA_T00005736001</name>
</gene>
<dbReference type="OrthoDB" id="3266505at2759"/>
<sequence>MSEPIGIIGRTHYACLRCKSQKVKCSGTKPTCQNCLSSSKECVYPLKDRKVIVMESQWLKLNQRVKELESDAAFKVHGNTRPDQDFGSGKLFEGDTDYSLNEDQASSGSDQEMDTMGVFNRLSIHDPEDLKRGHHYVDDEFFRITYTGWLNLPSKDYVNRLIGLTFQFLNESHYLYDEAEFTTRVNHLYGNLDYQSLEFLSQFWITLALGEVILYSLESNASNSRPRLTPGLKFYKLALQFFQSPNEDPNLTSIQVALQLGYYSQTLNRITTAYTFFGLAMRWCLSLGLHLDVPKHPEDAVFREKCKRVWWTTYVLDAFANTRFRLPTHVEFDQCKCEQMLESYLDLKDGFKVNMLANQVALLKFSNLIITQIYELEGVQRLVANTDRVLRVLETHFEKNLISDFTKMNLEISKGGRSSRSLIHLFMKFNHYVIMTARPLIIAIFKGLIKEDETTKRITKKCILSACHNVDLLYSLKDLNQLVIFDYWDSHFCFSAILVLEMAISTGKTYQQIDKGVMLLKFMAMKGNHVAMENFIKLCELTQMLDEIGIPIKTTVPLNLDIQRCLFEDVPKRGVDIKIRETNLNNVDSTLAINLSPIGEQDPEVPANIKQENGQSQTFQRDPNLQQMTSSLSYLSNQMDTDLSNEKYHFTPMIKQDDDLQVFNYGTEDQFNGIGIGVDIDHLRSFDNLFGNFASWDYHPSHMHEKK</sequence>
<keyword evidence="4" id="KW-0238">DNA-binding</keyword>
<accession>W6MTG7</accession>
<dbReference type="SMART" id="SM00066">
    <property type="entry name" value="GAL4"/>
    <property type="match status" value="1"/>
</dbReference>
<evidence type="ECO:0000256" key="4">
    <source>
        <dbReference type="ARBA" id="ARBA00023125"/>
    </source>
</evidence>
<dbReference type="GO" id="GO:0000981">
    <property type="term" value="F:DNA-binding transcription factor activity, RNA polymerase II-specific"/>
    <property type="evidence" value="ECO:0007669"/>
    <property type="project" value="InterPro"/>
</dbReference>
<dbReference type="CDD" id="cd12148">
    <property type="entry name" value="fungal_TF_MHR"/>
    <property type="match status" value="1"/>
</dbReference>
<evidence type="ECO:0000259" key="7">
    <source>
        <dbReference type="PROSITE" id="PS50048"/>
    </source>
</evidence>
<keyword evidence="6" id="KW-0539">Nucleus</keyword>
<dbReference type="InterPro" id="IPR051711">
    <property type="entry name" value="Stress_Response_Reg"/>
</dbReference>
<dbReference type="CDD" id="cd00067">
    <property type="entry name" value="GAL4"/>
    <property type="match status" value="1"/>
</dbReference>
<dbReference type="SMART" id="SM00906">
    <property type="entry name" value="Fungal_trans"/>
    <property type="match status" value="1"/>
</dbReference>
<dbReference type="Gene3D" id="4.10.240.10">
    <property type="entry name" value="Zn(2)-C6 fungal-type DNA-binding domain"/>
    <property type="match status" value="1"/>
</dbReference>
<reference evidence="8" key="2">
    <citation type="submission" date="2014-02" db="EMBL/GenBank/DDBJ databases">
        <title>Complete DNA sequence of /Kuraishia capsulata/ illustrates novel genomic features among budding yeasts (/Saccharomycotina/).</title>
        <authorList>
            <person name="Morales L."/>
            <person name="Noel B."/>
            <person name="Porcel B."/>
            <person name="Marcet-Houben M."/>
            <person name="Hullo M-F."/>
            <person name="Sacerdot C."/>
            <person name="Tekaia F."/>
            <person name="Leh-Louis V."/>
            <person name="Despons L."/>
            <person name="Khanna V."/>
            <person name="Aury J-M."/>
            <person name="Barbe V."/>
            <person name="Couloux A."/>
            <person name="Labadie K."/>
            <person name="Pelletier E."/>
            <person name="Souciet J-L."/>
            <person name="Boekhout T."/>
            <person name="Gabaldon T."/>
            <person name="Wincker P."/>
            <person name="Dujon B."/>
        </authorList>
    </citation>
    <scope>NUCLEOTIDE SEQUENCE</scope>
    <source>
        <strain evidence="8">CBS 1993</strain>
    </source>
</reference>
<evidence type="ECO:0000313" key="9">
    <source>
        <dbReference type="Proteomes" id="UP000019384"/>
    </source>
</evidence>
<dbReference type="GO" id="GO:0008270">
    <property type="term" value="F:zinc ion binding"/>
    <property type="evidence" value="ECO:0007669"/>
    <property type="project" value="InterPro"/>
</dbReference>
<dbReference type="Pfam" id="PF00172">
    <property type="entry name" value="Zn_clus"/>
    <property type="match status" value="1"/>
</dbReference>
<dbReference type="HOGENOM" id="CLU_015941_0_0_1"/>
<evidence type="ECO:0000256" key="2">
    <source>
        <dbReference type="ARBA" id="ARBA00022723"/>
    </source>
</evidence>
<dbReference type="PANTHER" id="PTHR47540:SF6">
    <property type="entry name" value="ZN(II)2CYS6 TRANSCRIPTION FACTOR (EUROFUNG)"/>
    <property type="match status" value="1"/>
</dbReference>
<dbReference type="InterPro" id="IPR007219">
    <property type="entry name" value="XnlR_reg_dom"/>
</dbReference>
<feature type="domain" description="Zn(2)-C6 fungal-type" evidence="7">
    <location>
        <begin position="14"/>
        <end position="44"/>
    </location>
</feature>
<dbReference type="GO" id="GO:0005634">
    <property type="term" value="C:nucleus"/>
    <property type="evidence" value="ECO:0007669"/>
    <property type="project" value="UniProtKB-SubCell"/>
</dbReference>
<dbReference type="SUPFAM" id="SSF57701">
    <property type="entry name" value="Zn2/Cys6 DNA-binding domain"/>
    <property type="match status" value="1"/>
</dbReference>
<dbReference type="PROSITE" id="PS00463">
    <property type="entry name" value="ZN2_CY6_FUNGAL_1"/>
    <property type="match status" value="1"/>
</dbReference>